<evidence type="ECO:0000259" key="16">
    <source>
        <dbReference type="Pfam" id="PF22924"/>
    </source>
</evidence>
<dbReference type="PANTHER" id="PTHR10909:SF390">
    <property type="entry name" value="PEROXISOMAL ACYL-COENZYME A OXIDASE 3"/>
    <property type="match status" value="1"/>
</dbReference>
<comment type="cofactor">
    <cofactor evidence="1">
        <name>FAD</name>
        <dbReference type="ChEBI" id="CHEBI:57692"/>
    </cofactor>
</comment>
<dbReference type="Pfam" id="PF02770">
    <property type="entry name" value="Acyl-CoA_dh_M"/>
    <property type="match status" value="1"/>
</dbReference>
<feature type="binding site" evidence="13">
    <location>
        <position position="191"/>
    </location>
    <ligand>
        <name>FAD</name>
        <dbReference type="ChEBI" id="CHEBI:57692"/>
    </ligand>
</feature>
<dbReference type="GO" id="GO:0071949">
    <property type="term" value="F:FAD binding"/>
    <property type="evidence" value="ECO:0007669"/>
    <property type="project" value="InterPro"/>
</dbReference>
<keyword evidence="6 11" id="KW-0274">FAD</keyword>
<dbReference type="SUPFAM" id="SSF47203">
    <property type="entry name" value="Acyl-CoA dehydrogenase C-terminal domain-like"/>
    <property type="match status" value="2"/>
</dbReference>
<evidence type="ECO:0000256" key="5">
    <source>
        <dbReference type="ARBA" id="ARBA00022630"/>
    </source>
</evidence>
<dbReference type="GO" id="GO:0033540">
    <property type="term" value="P:fatty acid beta-oxidation using acyl-CoA oxidase"/>
    <property type="evidence" value="ECO:0007669"/>
    <property type="project" value="TreeGrafter"/>
</dbReference>
<dbReference type="AlphaFoldDB" id="A0A9P0DML2"/>
<dbReference type="InterPro" id="IPR055060">
    <property type="entry name" value="ACOX_C_alpha1"/>
</dbReference>
<comment type="similarity">
    <text evidence="4 11">Belongs to the acyl-CoA oxidase family.</text>
</comment>
<dbReference type="FunFam" id="2.40.110.10:FF:000005">
    <property type="entry name" value="Acyl-coenzyme A oxidase"/>
    <property type="match status" value="1"/>
</dbReference>
<keyword evidence="7" id="KW-0276">Fatty acid metabolism</keyword>
<feature type="domain" description="Acyl-CoA oxidase C-alpha1" evidence="16">
    <location>
        <begin position="294"/>
        <end position="458"/>
    </location>
</feature>
<dbReference type="InterPro" id="IPR006091">
    <property type="entry name" value="Acyl-CoA_Oxase/DH_mid-dom"/>
</dbReference>
<dbReference type="EMBL" id="OU892281">
    <property type="protein sequence ID" value="CAH1130846.1"/>
    <property type="molecule type" value="Genomic_DNA"/>
</dbReference>
<evidence type="ECO:0000256" key="12">
    <source>
        <dbReference type="PIRSR" id="PIRSR000168-1"/>
    </source>
</evidence>
<protein>
    <recommendedName>
        <fullName evidence="11">Acyl-coenzyme A oxidase</fullName>
    </recommendedName>
</protein>
<evidence type="ECO:0000313" key="17">
    <source>
        <dbReference type="EMBL" id="CAH1130846.1"/>
    </source>
</evidence>
<keyword evidence="10" id="KW-0576">Peroxisome</keyword>
<dbReference type="InterPro" id="IPR002655">
    <property type="entry name" value="Acyl-CoA_oxidase_C"/>
</dbReference>
<name>A0A9P0DML2_9CUCU</name>
<evidence type="ECO:0000256" key="10">
    <source>
        <dbReference type="ARBA" id="ARBA00023140"/>
    </source>
</evidence>
<dbReference type="GO" id="GO:0005777">
    <property type="term" value="C:peroxisome"/>
    <property type="evidence" value="ECO:0007669"/>
    <property type="project" value="UniProtKB-SubCell"/>
</dbReference>
<feature type="binding site" evidence="13">
    <location>
        <position position="152"/>
    </location>
    <ligand>
        <name>FAD</name>
        <dbReference type="ChEBI" id="CHEBI:57692"/>
    </ligand>
</feature>
<evidence type="ECO:0000313" key="18">
    <source>
        <dbReference type="Proteomes" id="UP001152799"/>
    </source>
</evidence>
<keyword evidence="8" id="KW-0560">Oxidoreductase</keyword>
<evidence type="ECO:0000256" key="1">
    <source>
        <dbReference type="ARBA" id="ARBA00001974"/>
    </source>
</evidence>
<evidence type="ECO:0000256" key="7">
    <source>
        <dbReference type="ARBA" id="ARBA00022832"/>
    </source>
</evidence>
<evidence type="ECO:0000256" key="4">
    <source>
        <dbReference type="ARBA" id="ARBA00006288"/>
    </source>
</evidence>
<dbReference type="Gene3D" id="2.40.110.10">
    <property type="entry name" value="Butyryl-CoA Dehydrogenase, subunit A, domain 2"/>
    <property type="match status" value="1"/>
</dbReference>
<gene>
    <name evidence="17" type="ORF">CEUTPL_LOCUS9446</name>
</gene>
<dbReference type="SUPFAM" id="SSF56645">
    <property type="entry name" value="Acyl-CoA dehydrogenase NM domain-like"/>
    <property type="match status" value="1"/>
</dbReference>
<feature type="domain" description="Acyl-CoA oxidase/dehydrogenase middle" evidence="15">
    <location>
        <begin position="148"/>
        <end position="257"/>
    </location>
</feature>
<dbReference type="FunFam" id="1.20.140.10:FF:000010">
    <property type="entry name" value="Acyl-coenzyme A oxidase"/>
    <property type="match status" value="1"/>
</dbReference>
<evidence type="ECO:0000256" key="11">
    <source>
        <dbReference type="PIRNR" id="PIRNR000168"/>
    </source>
</evidence>
<keyword evidence="9" id="KW-0443">Lipid metabolism</keyword>
<feature type="domain" description="Acyl-CoA oxidase C-terminal" evidence="14">
    <location>
        <begin position="503"/>
        <end position="678"/>
    </location>
</feature>
<dbReference type="InterPro" id="IPR036250">
    <property type="entry name" value="AcylCo_DH-like_C"/>
</dbReference>
<dbReference type="PANTHER" id="PTHR10909">
    <property type="entry name" value="ELECTRON TRANSPORT OXIDOREDUCTASE"/>
    <property type="match status" value="1"/>
</dbReference>
<proteinExistence type="inferred from homology"/>
<accession>A0A9P0DML2</accession>
<dbReference type="FunFam" id="1.20.140.10:FF:000007">
    <property type="entry name" value="Acyl-coenzyme A oxidase"/>
    <property type="match status" value="1"/>
</dbReference>
<dbReference type="GO" id="GO:0005504">
    <property type="term" value="F:fatty acid binding"/>
    <property type="evidence" value="ECO:0007669"/>
    <property type="project" value="TreeGrafter"/>
</dbReference>
<dbReference type="InterPro" id="IPR046373">
    <property type="entry name" value="Acyl-CoA_Oxase/DH_mid-dom_sf"/>
</dbReference>
<evidence type="ECO:0000259" key="14">
    <source>
        <dbReference type="Pfam" id="PF01756"/>
    </source>
</evidence>
<evidence type="ECO:0000256" key="2">
    <source>
        <dbReference type="ARBA" id="ARBA00004275"/>
    </source>
</evidence>
<dbReference type="GO" id="GO:0055088">
    <property type="term" value="P:lipid homeostasis"/>
    <property type="evidence" value="ECO:0007669"/>
    <property type="project" value="TreeGrafter"/>
</dbReference>
<evidence type="ECO:0000256" key="6">
    <source>
        <dbReference type="ARBA" id="ARBA00022827"/>
    </source>
</evidence>
<evidence type="ECO:0000256" key="3">
    <source>
        <dbReference type="ARBA" id="ARBA00005189"/>
    </source>
</evidence>
<comment type="pathway">
    <text evidence="3">Lipid metabolism.</text>
</comment>
<dbReference type="Proteomes" id="UP001152799">
    <property type="component" value="Chromosome 5"/>
</dbReference>
<keyword evidence="18" id="KW-1185">Reference proteome</keyword>
<keyword evidence="5 11" id="KW-0285">Flavoprotein</keyword>
<reference evidence="17" key="1">
    <citation type="submission" date="2022-01" db="EMBL/GenBank/DDBJ databases">
        <authorList>
            <person name="King R."/>
        </authorList>
    </citation>
    <scope>NUCLEOTIDE SEQUENCE</scope>
</reference>
<dbReference type="OrthoDB" id="538336at2759"/>
<dbReference type="InterPro" id="IPR009100">
    <property type="entry name" value="AcylCoA_DH/oxidase_NM_dom_sf"/>
</dbReference>
<dbReference type="Pfam" id="PF22924">
    <property type="entry name" value="ACOX_C_alpha1"/>
    <property type="match status" value="1"/>
</dbReference>
<organism evidence="17 18">
    <name type="scientific">Ceutorhynchus assimilis</name>
    <name type="common">cabbage seed weevil</name>
    <dbReference type="NCBI Taxonomy" id="467358"/>
    <lineage>
        <taxon>Eukaryota</taxon>
        <taxon>Metazoa</taxon>
        <taxon>Ecdysozoa</taxon>
        <taxon>Arthropoda</taxon>
        <taxon>Hexapoda</taxon>
        <taxon>Insecta</taxon>
        <taxon>Pterygota</taxon>
        <taxon>Neoptera</taxon>
        <taxon>Endopterygota</taxon>
        <taxon>Coleoptera</taxon>
        <taxon>Polyphaga</taxon>
        <taxon>Cucujiformia</taxon>
        <taxon>Curculionidae</taxon>
        <taxon>Ceutorhynchinae</taxon>
        <taxon>Ceutorhynchus</taxon>
    </lineage>
</organism>
<evidence type="ECO:0000256" key="9">
    <source>
        <dbReference type="ARBA" id="ARBA00023098"/>
    </source>
</evidence>
<evidence type="ECO:0000256" key="13">
    <source>
        <dbReference type="PIRSR" id="PIRSR000168-2"/>
    </source>
</evidence>
<dbReference type="Gene3D" id="1.20.140.10">
    <property type="entry name" value="Butyryl-CoA Dehydrogenase, subunit A, domain 3"/>
    <property type="match status" value="2"/>
</dbReference>
<dbReference type="PIRSF" id="PIRSF000168">
    <property type="entry name" value="Acyl-CoA_oxidase"/>
    <property type="match status" value="1"/>
</dbReference>
<evidence type="ECO:0000259" key="15">
    <source>
        <dbReference type="Pfam" id="PF02770"/>
    </source>
</evidence>
<sequence>MMNILQDFKKGPLDFYRKKASFDWKKLKVFLETEEVIQYQNELYTELQKHADYNQTDSIQTLPFDEQRRIACRQSFIYKSIDLLSISSLIQNLKIPPTATRVMMQVSPSSTIKFSVTDSLFVNVIRSLGTTRHDHFINDTEEGNIIGCYCLTEIAHGSNVKGMQTTATYDKEKRAFILNCKDFQAAKCWAGGLGQMATHAIVYAQLVTENINHGLHCFVVPVRDPKTLLAYPGIIVGDMGEKIGLNGIDNGFLLFNNYEIPRENLLNKLGDVTDDGQYITSFKDPNKRHGAALGSLSLGRVAITGICESYGSKAITIAVRYAGVRKQFGPDDDNEVALLEYQTHQYRLLPYLAAVYVVRIFSTRLSELQYQFSIASVLGNDTANLPDWGMELHAVSSASKPIAGWTMKEAIQESREACGGHGYLKAAGIGDIRNDHDANMTYEGENHILIQQTSNWLLKMWPLVVKRQKISTPMKSADFLTNGMDILLNSKFPAKNIEEICRPESILVIYQWLICHLMQKSSNKLDQELHKSKTQFWAKNDSQVFNAKNLSIAFIQHFMLQTMLEKIAEAQEVELKNVLVKIFALYGLFSLEKYHLSSLYQGGFAVGPLAATLIQEAILKICSELKNDAVALVDVIAPPDFVLNSVLGASDGEVYKHLQAAMFRSPYAMARPSWWQDITNWKENVLKSKL</sequence>
<dbReference type="InterPro" id="IPR012258">
    <property type="entry name" value="Acyl-CoA_oxidase"/>
</dbReference>
<comment type="subcellular location">
    <subcellularLocation>
        <location evidence="2">Peroxisome</location>
    </subcellularLocation>
</comment>
<dbReference type="GO" id="GO:0016402">
    <property type="term" value="F:pristanoyl-CoA oxidase activity"/>
    <property type="evidence" value="ECO:0007669"/>
    <property type="project" value="TreeGrafter"/>
</dbReference>
<evidence type="ECO:0000256" key="8">
    <source>
        <dbReference type="ARBA" id="ARBA00023002"/>
    </source>
</evidence>
<feature type="active site" description="Proton acceptor" evidence="12">
    <location>
        <position position="443"/>
    </location>
</feature>
<dbReference type="Pfam" id="PF01756">
    <property type="entry name" value="ACOX"/>
    <property type="match status" value="1"/>
</dbReference>